<gene>
    <name evidence="13" type="primary">Bgal42B</name>
</gene>
<evidence type="ECO:0000256" key="6">
    <source>
        <dbReference type="PIRNR" id="PIRNR001084"/>
    </source>
</evidence>
<dbReference type="OMA" id="GRRTHVN"/>
<dbReference type="PANTHER" id="PTHR36447:SF1">
    <property type="entry name" value="BETA-GALACTOSIDASE GANA"/>
    <property type="match status" value="1"/>
</dbReference>
<feature type="domain" description="Beta-galactosidase trimerisation" evidence="11">
    <location>
        <begin position="398"/>
        <end position="608"/>
    </location>
</feature>
<dbReference type="Gene3D" id="2.60.40.1180">
    <property type="entry name" value="Golgi alpha-mannosidase II"/>
    <property type="match status" value="1"/>
</dbReference>
<feature type="binding site" evidence="8">
    <location>
        <position position="147"/>
    </location>
    <ligand>
        <name>substrate</name>
    </ligand>
</feature>
<dbReference type="PIRSF" id="PIRSF001084">
    <property type="entry name" value="B-galactosidase"/>
    <property type="match status" value="1"/>
</dbReference>
<evidence type="ECO:0000256" key="9">
    <source>
        <dbReference type="PIRSR" id="PIRSR001084-3"/>
    </source>
</evidence>
<evidence type="ECO:0000256" key="3">
    <source>
        <dbReference type="ARBA" id="ARBA00012756"/>
    </source>
</evidence>
<dbReference type="InterPro" id="IPR013738">
    <property type="entry name" value="Beta_galactosidase_Trimer"/>
</dbReference>
<dbReference type="Pfam" id="PF08532">
    <property type="entry name" value="Glyco_hydro_42M"/>
    <property type="match status" value="1"/>
</dbReference>
<dbReference type="GO" id="GO:0046872">
    <property type="term" value="F:metal ion binding"/>
    <property type="evidence" value="ECO:0007669"/>
    <property type="project" value="UniProtKB-KW"/>
</dbReference>
<dbReference type="GO" id="GO:0009341">
    <property type="term" value="C:beta-galactosidase complex"/>
    <property type="evidence" value="ECO:0007669"/>
    <property type="project" value="InterPro"/>
</dbReference>
<dbReference type="EC" id="3.2.1.23" evidence="3 6"/>
<dbReference type="AlphaFoldDB" id="A0A173MZV8"/>
<dbReference type="InterPro" id="IPR017853">
    <property type="entry name" value="GH"/>
</dbReference>
<keyword evidence="9" id="KW-0479">Metal-binding</keyword>
<comment type="similarity">
    <text evidence="2 6">Belongs to the glycosyl hydrolase 42 family.</text>
</comment>
<dbReference type="GO" id="GO:0004565">
    <property type="term" value="F:beta-galactosidase activity"/>
    <property type="evidence" value="ECO:0007669"/>
    <property type="project" value="UniProtKB-EC"/>
</dbReference>
<dbReference type="EMBL" id="AB499228">
    <property type="protein sequence ID" value="BAV13127.1"/>
    <property type="molecule type" value="Genomic_DNA"/>
</dbReference>
<feature type="domain" description="Beta-galactosidase C-terminal" evidence="12">
    <location>
        <begin position="617"/>
        <end position="674"/>
    </location>
</feature>
<dbReference type="SUPFAM" id="SSF52317">
    <property type="entry name" value="Class I glutamine amidotransferase-like"/>
    <property type="match status" value="1"/>
</dbReference>
<evidence type="ECO:0000256" key="4">
    <source>
        <dbReference type="ARBA" id="ARBA00022801"/>
    </source>
</evidence>
<reference evidence="13" key="1">
    <citation type="submission" date="2009-04" db="EMBL/GenBank/DDBJ databases">
        <title>Clostridium cellulovorans cellulosomal and noncellulosomal genes.</title>
        <authorList>
            <person name="Tamaru Y."/>
        </authorList>
    </citation>
    <scope>NUCLEOTIDE SEQUENCE</scope>
</reference>
<accession>A0A173MZV8</accession>
<evidence type="ECO:0000259" key="11">
    <source>
        <dbReference type="Pfam" id="PF08532"/>
    </source>
</evidence>
<sequence length="677" mass="78204">MKNLSSIFYGGDYNPDQWPDEIYQEDMRLFKLAGINIITIPVFSWALLQPSEDEYKFEWLDKILDLAWENGISVCLATSTAAQPSWMSKKYPEMLPVDFYGRRRKHGGRVNFCPNNEKYHEFSTKLTGLMAERYKNHPAIALWHIGNEYGNYCYCDKCEEEFRNWAKKRYGTIENLNKKWYLNFWGHTIYDWDEIVIPSGLSEVWMDGWTAKTNFQSIAIDYNRFMSESVFNCYKAEYDIIKNITPEIPITTNLMGTFKPLDYFKWAEYMDIISWDNYPSLTDPMFKTAMRHDLMRGLKDGKPFLLMEQTPSQQNWQPYNSVKRPGVLRLQSYQTLAHGADAIMFFQLRQSIGACEKYHGAVISHAGHENTRVFKELTQIGDELKALGDKTIDSRMQAKVAIVFDWENWWAVEFSSGPSKDLNYVEQVEKYYEAFYNMNIAVDMVKPEADLSQYKIVVAPVLYMLRPGVAKNFESYVENGGTFVTTFFSGYVDETDIVKVGGYPGELRKLLGLWVEEIDAIFPDMSNSIVMKETVGKLEKEYISKMLCDILNVETAKVLAVYGKDFYAGKPALTVNNFGKGKAYYIATDPEQSFIAGLMEVLCEDNSITAPFQAKAGVEIAQRFKDDKEITFIMNYNDEDVVINLKDENYIDLIKNKGKKGEILIKSKDVLVLERKI</sequence>
<evidence type="ECO:0000256" key="7">
    <source>
        <dbReference type="PIRSR" id="PIRSR001084-1"/>
    </source>
</evidence>
<evidence type="ECO:0000256" key="2">
    <source>
        <dbReference type="ARBA" id="ARBA00005940"/>
    </source>
</evidence>
<dbReference type="Pfam" id="PF08533">
    <property type="entry name" value="Glyco_hydro_42C"/>
    <property type="match status" value="1"/>
</dbReference>
<dbReference type="InterPro" id="IPR013529">
    <property type="entry name" value="Glyco_hydro_42_N"/>
</dbReference>
<dbReference type="Gene3D" id="3.20.20.80">
    <property type="entry name" value="Glycosidases"/>
    <property type="match status" value="1"/>
</dbReference>
<feature type="binding site" evidence="8">
    <location>
        <position position="316"/>
    </location>
    <ligand>
        <name>substrate</name>
    </ligand>
</feature>
<evidence type="ECO:0000256" key="1">
    <source>
        <dbReference type="ARBA" id="ARBA00001412"/>
    </source>
</evidence>
<proteinExistence type="inferred from homology"/>
<feature type="binding site" evidence="9">
    <location>
        <position position="153"/>
    </location>
    <ligand>
        <name>Zn(2+)</name>
        <dbReference type="ChEBI" id="CHEBI:29105"/>
    </ligand>
</feature>
<organism evidence="13">
    <name type="scientific">Clostridium cellulovorans</name>
    <dbReference type="NCBI Taxonomy" id="1493"/>
    <lineage>
        <taxon>Bacteria</taxon>
        <taxon>Bacillati</taxon>
        <taxon>Bacillota</taxon>
        <taxon>Clostridia</taxon>
        <taxon>Eubacteriales</taxon>
        <taxon>Clostridiaceae</taxon>
        <taxon>Clostridium</taxon>
    </lineage>
</organism>
<dbReference type="InterPro" id="IPR013780">
    <property type="entry name" value="Glyco_hydro_b"/>
</dbReference>
<feature type="active site" description="Proton donor" evidence="7">
    <location>
        <position position="148"/>
    </location>
</feature>
<comment type="catalytic activity">
    <reaction evidence="1 6">
        <text>Hydrolysis of terminal non-reducing beta-D-galactose residues in beta-D-galactosides.</text>
        <dbReference type="EC" id="3.2.1.23"/>
    </reaction>
</comment>
<dbReference type="PANTHER" id="PTHR36447">
    <property type="entry name" value="BETA-GALACTOSIDASE GANA"/>
    <property type="match status" value="1"/>
</dbReference>
<keyword evidence="4 6" id="KW-0378">Hydrolase</keyword>
<feature type="domain" description="Glycoside hydrolase family 42 N-terminal" evidence="10">
    <location>
        <begin position="12"/>
        <end position="386"/>
    </location>
</feature>
<dbReference type="Pfam" id="PF02449">
    <property type="entry name" value="Glyco_hydro_42"/>
    <property type="match status" value="1"/>
</dbReference>
<evidence type="ECO:0000259" key="12">
    <source>
        <dbReference type="Pfam" id="PF08533"/>
    </source>
</evidence>
<dbReference type="InterPro" id="IPR013739">
    <property type="entry name" value="Beta_galactosidase_C"/>
</dbReference>
<evidence type="ECO:0000259" key="10">
    <source>
        <dbReference type="Pfam" id="PF02449"/>
    </source>
</evidence>
<feature type="active site" description="Nucleophile" evidence="7">
    <location>
        <position position="308"/>
    </location>
</feature>
<dbReference type="InterPro" id="IPR003476">
    <property type="entry name" value="Glyco_hydro_42"/>
</dbReference>
<feature type="binding site" evidence="8">
    <location>
        <position position="109"/>
    </location>
    <ligand>
        <name>substrate</name>
    </ligand>
</feature>
<keyword evidence="9" id="KW-0862">Zinc</keyword>
<dbReference type="GO" id="GO:0006012">
    <property type="term" value="P:galactose metabolic process"/>
    <property type="evidence" value="ECO:0007669"/>
    <property type="project" value="InterPro"/>
</dbReference>
<protein>
    <recommendedName>
        <fullName evidence="3 6">Beta-galactosidase</fullName>
        <shortName evidence="6">Beta-gal</shortName>
        <ecNumber evidence="3 6">3.2.1.23</ecNumber>
    </recommendedName>
</protein>
<name>A0A173MZV8_CLOCL</name>
<dbReference type="CDD" id="cd03143">
    <property type="entry name" value="A4_beta-galactosidase_middle_domain"/>
    <property type="match status" value="1"/>
</dbReference>
<keyword evidence="5 6" id="KW-0326">Glycosidase</keyword>
<feature type="binding site" evidence="9">
    <location>
        <position position="158"/>
    </location>
    <ligand>
        <name>Zn(2+)</name>
        <dbReference type="ChEBI" id="CHEBI:29105"/>
    </ligand>
</feature>
<dbReference type="InterPro" id="IPR029062">
    <property type="entry name" value="Class_I_gatase-like"/>
</dbReference>
<evidence type="ECO:0000256" key="8">
    <source>
        <dbReference type="PIRSR" id="PIRSR001084-2"/>
    </source>
</evidence>
<evidence type="ECO:0000256" key="5">
    <source>
        <dbReference type="ARBA" id="ARBA00023295"/>
    </source>
</evidence>
<feature type="binding site" evidence="9">
    <location>
        <position position="113"/>
    </location>
    <ligand>
        <name>Zn(2+)</name>
        <dbReference type="ChEBI" id="CHEBI:29105"/>
    </ligand>
</feature>
<feature type="binding site" evidence="9">
    <location>
        <position position="155"/>
    </location>
    <ligand>
        <name>Zn(2+)</name>
        <dbReference type="ChEBI" id="CHEBI:29105"/>
    </ligand>
</feature>
<dbReference type="Gene3D" id="3.40.50.880">
    <property type="match status" value="1"/>
</dbReference>
<dbReference type="SUPFAM" id="SSF51445">
    <property type="entry name" value="(Trans)glycosidases"/>
    <property type="match status" value="1"/>
</dbReference>
<evidence type="ECO:0000313" key="13">
    <source>
        <dbReference type="EMBL" id="BAV13127.1"/>
    </source>
</evidence>